<evidence type="ECO:0000313" key="4">
    <source>
        <dbReference type="Proteomes" id="UP001172778"/>
    </source>
</evidence>
<dbReference type="EMBL" id="JARRAF010000020">
    <property type="protein sequence ID" value="MDK2125490.1"/>
    <property type="molecule type" value="Genomic_DNA"/>
</dbReference>
<feature type="signal peptide" evidence="2">
    <location>
        <begin position="1"/>
        <end position="18"/>
    </location>
</feature>
<keyword evidence="4" id="KW-1185">Reference proteome</keyword>
<sequence length="371" mass="39143">MRPLILLALAAVAGVAQGRPCTDNDLTPYQLAGIQDGWKAAEITGFLLCDGTLSAETEDRLGRKTQTGTWATANKSIVVNFLNGRAISKQGYNLEWQLPYSQVPPPASYESGSRLLNVPVLQVRGANSSSGSSGGGAAVGIPGGATSGGTGSTENPFKSETPSPGQYYDARFYFSPDGAWRFLTASTDGNYPLNQTRGQPVAKYDLGRANPTVFDTGINLITVPDLVIDGRWYGGLMVNVKSDGIWSVYRVGRAQSELFQTGNIAGYQGISSKTIFTVTSGGISHAWRGGSDCKIPSSDESRPIITPAVAAKPATGTPGQVGYVPETPAQPAVYGPATITTNPVVSIYRIEADYLIAVTGSRDSCQVQLLY</sequence>
<keyword evidence="2" id="KW-0732">Signal</keyword>
<evidence type="ECO:0000256" key="2">
    <source>
        <dbReference type="SAM" id="SignalP"/>
    </source>
</evidence>
<reference evidence="3" key="1">
    <citation type="submission" date="2023-03" db="EMBL/GenBank/DDBJ databases">
        <title>Chitinimonas shenzhenensis gen. nov., sp. nov., a novel member of family Burkholderiaceae isolated from activated sludge collected in Shen Zhen, China.</title>
        <authorList>
            <person name="Wang X."/>
        </authorList>
    </citation>
    <scope>NUCLEOTIDE SEQUENCE</scope>
    <source>
        <strain evidence="3">DQS-5</strain>
    </source>
</reference>
<name>A0ABT7DZK0_9NEIS</name>
<feature type="compositionally biased region" description="Gly residues" evidence="1">
    <location>
        <begin position="132"/>
        <end position="151"/>
    </location>
</feature>
<feature type="region of interest" description="Disordered" evidence="1">
    <location>
        <begin position="127"/>
        <end position="163"/>
    </location>
</feature>
<evidence type="ECO:0000313" key="3">
    <source>
        <dbReference type="EMBL" id="MDK2125490.1"/>
    </source>
</evidence>
<evidence type="ECO:0000256" key="1">
    <source>
        <dbReference type="SAM" id="MobiDB-lite"/>
    </source>
</evidence>
<feature type="chain" id="PRO_5045486851" evidence="2">
    <location>
        <begin position="19"/>
        <end position="371"/>
    </location>
</feature>
<comment type="caution">
    <text evidence="3">The sequence shown here is derived from an EMBL/GenBank/DDBJ whole genome shotgun (WGS) entry which is preliminary data.</text>
</comment>
<protein>
    <submittedName>
        <fullName evidence="3">Uncharacterized protein</fullName>
    </submittedName>
</protein>
<gene>
    <name evidence="3" type="ORF">PZA18_15655</name>
</gene>
<dbReference type="Proteomes" id="UP001172778">
    <property type="component" value="Unassembled WGS sequence"/>
</dbReference>
<proteinExistence type="predicted"/>
<accession>A0ABT7DZK0</accession>
<dbReference type="RefSeq" id="WP_284101800.1">
    <property type="nucleotide sequence ID" value="NZ_JARRAF010000020.1"/>
</dbReference>
<feature type="compositionally biased region" description="Polar residues" evidence="1">
    <location>
        <begin position="154"/>
        <end position="163"/>
    </location>
</feature>
<organism evidence="3 4">
    <name type="scientific">Parachitinimonas caeni</name>
    <dbReference type="NCBI Taxonomy" id="3031301"/>
    <lineage>
        <taxon>Bacteria</taxon>
        <taxon>Pseudomonadati</taxon>
        <taxon>Pseudomonadota</taxon>
        <taxon>Betaproteobacteria</taxon>
        <taxon>Neisseriales</taxon>
        <taxon>Chitinibacteraceae</taxon>
        <taxon>Parachitinimonas</taxon>
    </lineage>
</organism>